<comment type="caution">
    <text evidence="5">The sequence shown here is derived from an EMBL/GenBank/DDBJ whole genome shotgun (WGS) entry which is preliminary data.</text>
</comment>
<dbReference type="OrthoDB" id="1524711at2"/>
<dbReference type="EMBL" id="QAOQ01000001">
    <property type="protein sequence ID" value="PTR00982.1"/>
    <property type="molecule type" value="Genomic_DNA"/>
</dbReference>
<dbReference type="SMART" id="SM00935">
    <property type="entry name" value="OmpH"/>
    <property type="match status" value="1"/>
</dbReference>
<protein>
    <submittedName>
        <fullName evidence="5">Periplasmic chaperone for outer membrane proteins Skp</fullName>
    </submittedName>
</protein>
<evidence type="ECO:0000313" key="5">
    <source>
        <dbReference type="EMBL" id="PTR00982.1"/>
    </source>
</evidence>
<dbReference type="GO" id="GO:0051082">
    <property type="term" value="F:unfolded protein binding"/>
    <property type="evidence" value="ECO:0007669"/>
    <property type="project" value="InterPro"/>
</dbReference>
<accession>A0A2T5JEW9</accession>
<dbReference type="InterPro" id="IPR024930">
    <property type="entry name" value="Skp_dom_sf"/>
</dbReference>
<keyword evidence="2 4" id="KW-0732">Signal</keyword>
<name>A0A2T5JEW9_9SPHI</name>
<dbReference type="GO" id="GO:0050821">
    <property type="term" value="P:protein stabilization"/>
    <property type="evidence" value="ECO:0007669"/>
    <property type="project" value="TreeGrafter"/>
</dbReference>
<evidence type="ECO:0000256" key="2">
    <source>
        <dbReference type="ARBA" id="ARBA00022729"/>
    </source>
</evidence>
<feature type="coiled-coil region" evidence="3">
    <location>
        <begin position="57"/>
        <end position="113"/>
    </location>
</feature>
<dbReference type="GO" id="GO:0005829">
    <property type="term" value="C:cytosol"/>
    <property type="evidence" value="ECO:0007669"/>
    <property type="project" value="TreeGrafter"/>
</dbReference>
<dbReference type="InterPro" id="IPR005632">
    <property type="entry name" value="Chaperone_Skp"/>
</dbReference>
<gene>
    <name evidence="5" type="ORF">C8P68_101212</name>
</gene>
<reference evidence="5 6" key="1">
    <citation type="submission" date="2018-04" db="EMBL/GenBank/DDBJ databases">
        <title>Genomic Encyclopedia of Archaeal and Bacterial Type Strains, Phase II (KMG-II): from individual species to whole genera.</title>
        <authorList>
            <person name="Goeker M."/>
        </authorList>
    </citation>
    <scope>NUCLEOTIDE SEQUENCE [LARGE SCALE GENOMIC DNA]</scope>
    <source>
        <strain evidence="5 6">DSM 26809</strain>
    </source>
</reference>
<dbReference type="Proteomes" id="UP000244168">
    <property type="component" value="Unassembled WGS sequence"/>
</dbReference>
<dbReference type="PANTHER" id="PTHR35089:SF1">
    <property type="entry name" value="CHAPERONE PROTEIN SKP"/>
    <property type="match status" value="1"/>
</dbReference>
<keyword evidence="3" id="KW-0175">Coiled coil</keyword>
<dbReference type="Pfam" id="PF03938">
    <property type="entry name" value="OmpH"/>
    <property type="match status" value="1"/>
</dbReference>
<dbReference type="RefSeq" id="WP_107826414.1">
    <property type="nucleotide sequence ID" value="NZ_CP160205.1"/>
</dbReference>
<dbReference type="PANTHER" id="PTHR35089">
    <property type="entry name" value="CHAPERONE PROTEIN SKP"/>
    <property type="match status" value="1"/>
</dbReference>
<sequence>MKKLVKVALVAGCLLLAGNLVKAQSKIGYCNFNALVQQAPEFKSVQGQIDAYQKTFLDRLQAMQSELQTKAEAYDKNKATMTDATRTATESELQDLNKRIQDYNNTASQSVQQKYGDLLKPLTDKLRAAVSQVAKEKGYTYVLDTSNTDLLVAPEGDDLLAAVKAKVGIPASAAPAPVKK</sequence>
<organism evidence="5 6">
    <name type="scientific">Mucilaginibacter yixingensis</name>
    <dbReference type="NCBI Taxonomy" id="1295612"/>
    <lineage>
        <taxon>Bacteria</taxon>
        <taxon>Pseudomonadati</taxon>
        <taxon>Bacteroidota</taxon>
        <taxon>Sphingobacteriia</taxon>
        <taxon>Sphingobacteriales</taxon>
        <taxon>Sphingobacteriaceae</taxon>
        <taxon>Mucilaginibacter</taxon>
    </lineage>
</organism>
<proteinExistence type="inferred from homology"/>
<keyword evidence="6" id="KW-1185">Reference proteome</keyword>
<dbReference type="AlphaFoldDB" id="A0A2T5JEW9"/>
<evidence type="ECO:0000256" key="1">
    <source>
        <dbReference type="ARBA" id="ARBA00009091"/>
    </source>
</evidence>
<dbReference type="SUPFAM" id="SSF111384">
    <property type="entry name" value="OmpH-like"/>
    <property type="match status" value="1"/>
</dbReference>
<feature type="chain" id="PRO_5015555547" evidence="4">
    <location>
        <begin position="24"/>
        <end position="180"/>
    </location>
</feature>
<evidence type="ECO:0000256" key="4">
    <source>
        <dbReference type="SAM" id="SignalP"/>
    </source>
</evidence>
<evidence type="ECO:0000256" key="3">
    <source>
        <dbReference type="SAM" id="Coils"/>
    </source>
</evidence>
<comment type="similarity">
    <text evidence="1">Belongs to the Skp family.</text>
</comment>
<evidence type="ECO:0000313" key="6">
    <source>
        <dbReference type="Proteomes" id="UP000244168"/>
    </source>
</evidence>
<dbReference type="Gene3D" id="3.30.910.20">
    <property type="entry name" value="Skp domain"/>
    <property type="match status" value="1"/>
</dbReference>
<feature type="signal peptide" evidence="4">
    <location>
        <begin position="1"/>
        <end position="23"/>
    </location>
</feature>